<evidence type="ECO:0000256" key="2">
    <source>
        <dbReference type="SAM" id="MobiDB-lite"/>
    </source>
</evidence>
<gene>
    <name evidence="3" type="ORF">DFP72DRAFT_1067965</name>
</gene>
<evidence type="ECO:0000313" key="4">
    <source>
        <dbReference type="Proteomes" id="UP000521943"/>
    </source>
</evidence>
<dbReference type="Proteomes" id="UP000521943">
    <property type="component" value="Unassembled WGS sequence"/>
</dbReference>
<dbReference type="AlphaFoldDB" id="A0A8H6HYH9"/>
<evidence type="ECO:0000313" key="3">
    <source>
        <dbReference type="EMBL" id="KAF6755261.1"/>
    </source>
</evidence>
<proteinExistence type="predicted"/>
<feature type="region of interest" description="Disordered" evidence="2">
    <location>
        <begin position="114"/>
        <end position="216"/>
    </location>
</feature>
<reference evidence="3 4" key="1">
    <citation type="submission" date="2020-07" db="EMBL/GenBank/DDBJ databases">
        <title>Comparative genomics of pyrophilous fungi reveals a link between fire events and developmental genes.</title>
        <authorList>
            <consortium name="DOE Joint Genome Institute"/>
            <person name="Steindorff A.S."/>
            <person name="Carver A."/>
            <person name="Calhoun S."/>
            <person name="Stillman K."/>
            <person name="Liu H."/>
            <person name="Lipzen A."/>
            <person name="Pangilinan J."/>
            <person name="Labutti K."/>
            <person name="Bruns T.D."/>
            <person name="Grigoriev I.V."/>
        </authorList>
    </citation>
    <scope>NUCLEOTIDE SEQUENCE [LARGE SCALE GENOMIC DNA]</scope>
    <source>
        <strain evidence="3 4">CBS 144469</strain>
    </source>
</reference>
<sequence length="384" mass="41213">MVPYAPIPALSHGQVFSLLALIRCHDDDSLPEPLVQLKESLSSWTQGLDDLAAFAPEDLLPPLELRSFRRTPAPAGVHMSVSPRSFGWSSPTLGPSEADPAVMSPGFYELNKAPGPALSPLPSSPLAETRSSSPLPSSSPPASPSFGHAHLRSPSPLSNLSSPQWPPMRSPTANFDNDSDANVEIVSDEEGEHTRSAAEPVAARNTSNADDDRNLDDDDRNLYAWFNERATNAVEAWVRDLERRSMHLRREEVEVEVEVVGLSKLPVEVRVEVTEGQAVMEAVGQEAVVVVGARAVEEVQEEEAEEEVQEEEAVVGAQEEEAVVGAQEEEAVVGAQEAAVVVVEEVVVGVQEEVVVGAQEEEEEAVVGREGMTTALGVATSVWA</sequence>
<protein>
    <submittedName>
        <fullName evidence="3">Uncharacterized protein</fullName>
    </submittedName>
</protein>
<feature type="compositionally biased region" description="Low complexity" evidence="2">
    <location>
        <begin position="124"/>
        <end position="136"/>
    </location>
</feature>
<feature type="coiled-coil region" evidence="1">
    <location>
        <begin position="292"/>
        <end position="321"/>
    </location>
</feature>
<accession>A0A8H6HYH9</accession>
<feature type="compositionally biased region" description="Acidic residues" evidence="2">
    <location>
        <begin position="177"/>
        <end position="191"/>
    </location>
</feature>
<evidence type="ECO:0000256" key="1">
    <source>
        <dbReference type="SAM" id="Coils"/>
    </source>
</evidence>
<feature type="compositionally biased region" description="Low complexity" evidence="2">
    <location>
        <begin position="152"/>
        <end position="163"/>
    </location>
</feature>
<name>A0A8H6HYH9_9AGAR</name>
<dbReference type="EMBL" id="JACGCI010000031">
    <property type="protein sequence ID" value="KAF6755261.1"/>
    <property type="molecule type" value="Genomic_DNA"/>
</dbReference>
<keyword evidence="4" id="KW-1185">Reference proteome</keyword>
<keyword evidence="1" id="KW-0175">Coiled coil</keyword>
<comment type="caution">
    <text evidence="3">The sequence shown here is derived from an EMBL/GenBank/DDBJ whole genome shotgun (WGS) entry which is preliminary data.</text>
</comment>
<organism evidence="3 4">
    <name type="scientific">Ephemerocybe angulata</name>
    <dbReference type="NCBI Taxonomy" id="980116"/>
    <lineage>
        <taxon>Eukaryota</taxon>
        <taxon>Fungi</taxon>
        <taxon>Dikarya</taxon>
        <taxon>Basidiomycota</taxon>
        <taxon>Agaricomycotina</taxon>
        <taxon>Agaricomycetes</taxon>
        <taxon>Agaricomycetidae</taxon>
        <taxon>Agaricales</taxon>
        <taxon>Agaricineae</taxon>
        <taxon>Psathyrellaceae</taxon>
        <taxon>Ephemerocybe</taxon>
    </lineage>
</organism>